<keyword evidence="2" id="KW-1185">Reference proteome</keyword>
<feature type="non-terminal residue" evidence="1">
    <location>
        <position position="1"/>
    </location>
</feature>
<name>A0A8J4AXJ6_9CHLO</name>
<gene>
    <name evidence="1" type="ORF">Vafri_4094</name>
</gene>
<accession>A0A8J4AXJ6</accession>
<reference evidence="1" key="1">
    <citation type="journal article" date="2021" name="Proc. Natl. Acad. Sci. U.S.A.">
        <title>Three genomes in the algal genus Volvox reveal the fate of a haploid sex-determining region after a transition to homothallism.</title>
        <authorList>
            <person name="Yamamoto K."/>
            <person name="Hamaji T."/>
            <person name="Kawai-Toyooka H."/>
            <person name="Matsuzaki R."/>
            <person name="Takahashi F."/>
            <person name="Nishimura Y."/>
            <person name="Kawachi M."/>
            <person name="Noguchi H."/>
            <person name="Minakuchi Y."/>
            <person name="Umen J.G."/>
            <person name="Toyoda A."/>
            <person name="Nozaki H."/>
        </authorList>
    </citation>
    <scope>NUCLEOTIDE SEQUENCE</scope>
    <source>
        <strain evidence="1">NIES-3780</strain>
    </source>
</reference>
<dbReference type="EMBL" id="BNCO01000004">
    <property type="protein sequence ID" value="GIL47212.1"/>
    <property type="molecule type" value="Genomic_DNA"/>
</dbReference>
<evidence type="ECO:0000313" key="2">
    <source>
        <dbReference type="Proteomes" id="UP000747399"/>
    </source>
</evidence>
<dbReference type="Proteomes" id="UP000747399">
    <property type="component" value="Unassembled WGS sequence"/>
</dbReference>
<dbReference type="AlphaFoldDB" id="A0A8J4AXJ6"/>
<protein>
    <submittedName>
        <fullName evidence="1">Uncharacterized protein</fullName>
    </submittedName>
</protein>
<proteinExistence type="predicted"/>
<sequence length="117" mass="13755">MDVPLRFEEILQGIPGLTVEQRRCARYKFLQYLPGVQQFILQHRDEDIRGFIILILEEWDLMYTVKRLWTALFPSRADGSNHRDDGFASNHDNARLLDESQNTNLRRRNVSLTAPIL</sequence>
<organism evidence="1 2">
    <name type="scientific">Volvox africanus</name>
    <dbReference type="NCBI Taxonomy" id="51714"/>
    <lineage>
        <taxon>Eukaryota</taxon>
        <taxon>Viridiplantae</taxon>
        <taxon>Chlorophyta</taxon>
        <taxon>core chlorophytes</taxon>
        <taxon>Chlorophyceae</taxon>
        <taxon>CS clade</taxon>
        <taxon>Chlamydomonadales</taxon>
        <taxon>Volvocaceae</taxon>
        <taxon>Volvox</taxon>
    </lineage>
</organism>
<comment type="caution">
    <text evidence="1">The sequence shown here is derived from an EMBL/GenBank/DDBJ whole genome shotgun (WGS) entry which is preliminary data.</text>
</comment>
<evidence type="ECO:0000313" key="1">
    <source>
        <dbReference type="EMBL" id="GIL47212.1"/>
    </source>
</evidence>